<name>A0A840E494_9BACT</name>
<keyword evidence="2" id="KW-1185">Reference proteome</keyword>
<dbReference type="EMBL" id="JACIFF010000002">
    <property type="protein sequence ID" value="MBB4078485.1"/>
    <property type="molecule type" value="Genomic_DNA"/>
</dbReference>
<organism evidence="1 2">
    <name type="scientific">Neolewinella aquimaris</name>
    <dbReference type="NCBI Taxonomy" id="1835722"/>
    <lineage>
        <taxon>Bacteria</taxon>
        <taxon>Pseudomonadati</taxon>
        <taxon>Bacteroidota</taxon>
        <taxon>Saprospiria</taxon>
        <taxon>Saprospirales</taxon>
        <taxon>Lewinellaceae</taxon>
        <taxon>Neolewinella</taxon>
    </lineage>
</organism>
<dbReference type="Proteomes" id="UP000576209">
    <property type="component" value="Unassembled WGS sequence"/>
</dbReference>
<dbReference type="PROSITE" id="PS51257">
    <property type="entry name" value="PROKAR_LIPOPROTEIN"/>
    <property type="match status" value="1"/>
</dbReference>
<gene>
    <name evidence="1" type="ORF">GGR28_001098</name>
</gene>
<evidence type="ECO:0008006" key="3">
    <source>
        <dbReference type="Google" id="ProtNLM"/>
    </source>
</evidence>
<dbReference type="AlphaFoldDB" id="A0A840E494"/>
<sequence>MKVIKRSIPVLATAILLFLSSCNRGFGCPTNLSLGELVSPLLSLLP</sequence>
<accession>A0A840E494</accession>
<reference evidence="1 2" key="1">
    <citation type="submission" date="2020-08" db="EMBL/GenBank/DDBJ databases">
        <title>Genomic Encyclopedia of Type Strains, Phase IV (KMG-IV): sequencing the most valuable type-strain genomes for metagenomic binning, comparative biology and taxonomic classification.</title>
        <authorList>
            <person name="Goeker M."/>
        </authorList>
    </citation>
    <scope>NUCLEOTIDE SEQUENCE [LARGE SCALE GENOMIC DNA]</scope>
    <source>
        <strain evidence="1 2">DSM 105137</strain>
    </source>
</reference>
<comment type="caution">
    <text evidence="1">The sequence shown here is derived from an EMBL/GenBank/DDBJ whole genome shotgun (WGS) entry which is preliminary data.</text>
</comment>
<protein>
    <recommendedName>
        <fullName evidence="3">Lipoprotein</fullName>
    </recommendedName>
</protein>
<dbReference type="RefSeq" id="WP_183494733.1">
    <property type="nucleotide sequence ID" value="NZ_JACIFF010000002.1"/>
</dbReference>
<evidence type="ECO:0000313" key="2">
    <source>
        <dbReference type="Proteomes" id="UP000576209"/>
    </source>
</evidence>
<evidence type="ECO:0000313" key="1">
    <source>
        <dbReference type="EMBL" id="MBB4078485.1"/>
    </source>
</evidence>
<proteinExistence type="predicted"/>